<evidence type="ECO:0000256" key="1">
    <source>
        <dbReference type="SAM" id="MobiDB-lite"/>
    </source>
</evidence>
<dbReference type="Gene3D" id="3.40.50.1820">
    <property type="entry name" value="alpha/beta hydrolase"/>
    <property type="match status" value="1"/>
</dbReference>
<evidence type="ECO:0000313" key="2">
    <source>
        <dbReference type="EMBL" id="ORX51513.1"/>
    </source>
</evidence>
<reference evidence="2 3" key="1">
    <citation type="submission" date="2016-08" db="EMBL/GenBank/DDBJ databases">
        <title>Genomes of anaerobic fungi encode conserved fungal cellulosomes for biomass hydrolysis.</title>
        <authorList>
            <consortium name="DOE Joint Genome Institute"/>
            <person name="Haitjema C.H."/>
            <person name="Gilmore S.P."/>
            <person name="Henske J.K."/>
            <person name="Solomon K.V."/>
            <person name="De Groot R."/>
            <person name="Kuo A."/>
            <person name="Mondo S.J."/>
            <person name="Salamov A.A."/>
            <person name="Labutti K."/>
            <person name="Zhao Z."/>
            <person name="Chiniquy J."/>
            <person name="Barry K."/>
            <person name="Brewer H.M."/>
            <person name="Purvine S.O."/>
            <person name="Wright A.T."/>
            <person name="Boxma B."/>
            <person name="Van Alen T."/>
            <person name="Hackstein J.H."/>
            <person name="Baker S.E."/>
            <person name="Grigoriev I.V."/>
            <person name="O'Malley M.A."/>
        </authorList>
    </citation>
    <scope>NUCLEOTIDE SEQUENCE [LARGE SCALE GENOMIC DNA]</scope>
    <source>
        <strain evidence="3">finn</strain>
    </source>
</reference>
<dbReference type="STRING" id="1754191.A0A1Y1VAX5"/>
<protein>
    <recommendedName>
        <fullName evidence="4">Alpha/beta-hydrolase</fullName>
    </recommendedName>
</protein>
<proteinExistence type="predicted"/>
<keyword evidence="3" id="KW-1185">Reference proteome</keyword>
<feature type="compositionally biased region" description="Polar residues" evidence="1">
    <location>
        <begin position="134"/>
        <end position="145"/>
    </location>
</feature>
<dbReference type="SUPFAM" id="SSF53474">
    <property type="entry name" value="alpha/beta-Hydrolases"/>
    <property type="match status" value="1"/>
</dbReference>
<dbReference type="AlphaFoldDB" id="A0A1Y1VAX5"/>
<dbReference type="InterPro" id="IPR029058">
    <property type="entry name" value="AB_hydrolase_fold"/>
</dbReference>
<sequence>MKTLDTPNKKIIIDSEQQDKNNLSTPTSQKVRLEMTMEKAEELLSRPESNRTIQLPNGQKVCITESGDPNGIPAIMMSGMGMHSRKYVLLLNNYGVKYKVRIIGFDRPSIDGSDPIYFKKTSRKPKKQIKKKSMSLQNTNSKNNIENLNSSEVNKEKEEKDSSYKLKKGQVDLKVYAEWVEAIIDTLGIQRLHLMSLCIGGLYVLGCVKYFKQPEKIVGPLYLIAPWAKAQKCVTSVRFVDKCIPIPVIRFAMTCYYKLIGYMVPNAKKSPNALMFRLIHVDEKTDPLGGRRLLFSKILKSGFFLNETKQIIHDDWELGFCVNSNNKLDFSIINKDVIIYHGTKDKLIPVKSSKYLIDKWNPNFKAELHLKKGKNHSNIKGSCLNDIFKSIVEHS</sequence>
<gene>
    <name evidence="2" type="ORF">BCR36DRAFT_351391</name>
</gene>
<dbReference type="EMBL" id="MCFH01000018">
    <property type="protein sequence ID" value="ORX51513.1"/>
    <property type="molecule type" value="Genomic_DNA"/>
</dbReference>
<organism evidence="2 3">
    <name type="scientific">Piromyces finnis</name>
    <dbReference type="NCBI Taxonomy" id="1754191"/>
    <lineage>
        <taxon>Eukaryota</taxon>
        <taxon>Fungi</taxon>
        <taxon>Fungi incertae sedis</taxon>
        <taxon>Chytridiomycota</taxon>
        <taxon>Chytridiomycota incertae sedis</taxon>
        <taxon>Neocallimastigomycetes</taxon>
        <taxon>Neocallimastigales</taxon>
        <taxon>Neocallimastigaceae</taxon>
        <taxon>Piromyces</taxon>
    </lineage>
</organism>
<dbReference type="OrthoDB" id="435520at2759"/>
<evidence type="ECO:0000313" key="3">
    <source>
        <dbReference type="Proteomes" id="UP000193719"/>
    </source>
</evidence>
<reference evidence="2 3" key="2">
    <citation type="submission" date="2016-08" db="EMBL/GenBank/DDBJ databases">
        <title>Pervasive Adenine N6-methylation of Active Genes in Fungi.</title>
        <authorList>
            <consortium name="DOE Joint Genome Institute"/>
            <person name="Mondo S.J."/>
            <person name="Dannebaum R.O."/>
            <person name="Kuo R.C."/>
            <person name="Labutti K."/>
            <person name="Haridas S."/>
            <person name="Kuo A."/>
            <person name="Salamov A."/>
            <person name="Ahrendt S.R."/>
            <person name="Lipzen A."/>
            <person name="Sullivan W."/>
            <person name="Andreopoulos W.B."/>
            <person name="Clum A."/>
            <person name="Lindquist E."/>
            <person name="Daum C."/>
            <person name="Ramamoorthy G.K."/>
            <person name="Gryganskyi A."/>
            <person name="Culley D."/>
            <person name="Magnuson J.K."/>
            <person name="James T.Y."/>
            <person name="O'Malley M.A."/>
            <person name="Stajich J.E."/>
            <person name="Spatafora J.W."/>
            <person name="Visel A."/>
            <person name="Grigoriev I.V."/>
        </authorList>
    </citation>
    <scope>NUCLEOTIDE SEQUENCE [LARGE SCALE GENOMIC DNA]</scope>
    <source>
        <strain evidence="3">finn</strain>
    </source>
</reference>
<feature type="compositionally biased region" description="Basic and acidic residues" evidence="1">
    <location>
        <begin position="7"/>
        <end position="19"/>
    </location>
</feature>
<accession>A0A1Y1VAX5</accession>
<name>A0A1Y1VAX5_9FUNG</name>
<evidence type="ECO:0008006" key="4">
    <source>
        <dbReference type="Google" id="ProtNLM"/>
    </source>
</evidence>
<feature type="region of interest" description="Disordered" evidence="1">
    <location>
        <begin position="128"/>
        <end position="161"/>
    </location>
</feature>
<dbReference type="Proteomes" id="UP000193719">
    <property type="component" value="Unassembled WGS sequence"/>
</dbReference>
<comment type="caution">
    <text evidence="2">The sequence shown here is derived from an EMBL/GenBank/DDBJ whole genome shotgun (WGS) entry which is preliminary data.</text>
</comment>
<feature type="region of interest" description="Disordered" evidence="1">
    <location>
        <begin position="1"/>
        <end position="26"/>
    </location>
</feature>